<dbReference type="AlphaFoldDB" id="A0A2C9VXX3"/>
<sequence length="107" mass="11493">MASWLAKLRTHKSNNRLLLPPPHASSVKEVGLAADLGCGICQKRVADAISRIDNIESVVVHVAEKKVILACKSMAECSSSAAPAKASRPISSFKHIRKTENIGNSLY</sequence>
<name>A0A2C9VXX3_MANES</name>
<accession>A0A2C9VXX3</accession>
<gene>
    <name evidence="1" type="ORF">MANES_05G141953v8</name>
</gene>
<comment type="caution">
    <text evidence="1">The sequence shown here is derived from an EMBL/GenBank/DDBJ whole genome shotgun (WGS) entry which is preliminary data.</text>
</comment>
<proteinExistence type="predicted"/>
<dbReference type="Proteomes" id="UP000091857">
    <property type="component" value="Chromosome 5"/>
</dbReference>
<keyword evidence="2" id="KW-1185">Reference proteome</keyword>
<reference evidence="2" key="1">
    <citation type="journal article" date="2016" name="Nat. Biotechnol.">
        <title>Sequencing wild and cultivated cassava and related species reveals extensive interspecific hybridization and genetic diversity.</title>
        <authorList>
            <person name="Bredeson J.V."/>
            <person name="Lyons J.B."/>
            <person name="Prochnik S.E."/>
            <person name="Wu G.A."/>
            <person name="Ha C.M."/>
            <person name="Edsinger-Gonzales E."/>
            <person name="Grimwood J."/>
            <person name="Schmutz J."/>
            <person name="Rabbi I.Y."/>
            <person name="Egesi C."/>
            <person name="Nauluvula P."/>
            <person name="Lebot V."/>
            <person name="Ndunguru J."/>
            <person name="Mkamilo G."/>
            <person name="Bart R.S."/>
            <person name="Setter T.L."/>
            <person name="Gleadow R.M."/>
            <person name="Kulakow P."/>
            <person name="Ferguson M.E."/>
            <person name="Rounsley S."/>
            <person name="Rokhsar D.S."/>
        </authorList>
    </citation>
    <scope>NUCLEOTIDE SEQUENCE [LARGE SCALE GENOMIC DNA]</scope>
    <source>
        <strain evidence="2">cv. AM560-2</strain>
    </source>
</reference>
<evidence type="ECO:0000313" key="1">
    <source>
        <dbReference type="EMBL" id="OAY50253.2"/>
    </source>
</evidence>
<dbReference type="EMBL" id="CM004391">
    <property type="protein sequence ID" value="OAY50253.2"/>
    <property type="molecule type" value="Genomic_DNA"/>
</dbReference>
<organism evidence="1 2">
    <name type="scientific">Manihot esculenta</name>
    <name type="common">Cassava</name>
    <name type="synonym">Jatropha manihot</name>
    <dbReference type="NCBI Taxonomy" id="3983"/>
    <lineage>
        <taxon>Eukaryota</taxon>
        <taxon>Viridiplantae</taxon>
        <taxon>Streptophyta</taxon>
        <taxon>Embryophyta</taxon>
        <taxon>Tracheophyta</taxon>
        <taxon>Spermatophyta</taxon>
        <taxon>Magnoliopsida</taxon>
        <taxon>eudicotyledons</taxon>
        <taxon>Gunneridae</taxon>
        <taxon>Pentapetalae</taxon>
        <taxon>rosids</taxon>
        <taxon>fabids</taxon>
        <taxon>Malpighiales</taxon>
        <taxon>Euphorbiaceae</taxon>
        <taxon>Crotonoideae</taxon>
        <taxon>Manihoteae</taxon>
        <taxon>Manihot</taxon>
    </lineage>
</organism>
<protein>
    <submittedName>
        <fullName evidence="1">Uncharacterized protein</fullName>
    </submittedName>
</protein>
<evidence type="ECO:0000313" key="2">
    <source>
        <dbReference type="Proteomes" id="UP000091857"/>
    </source>
</evidence>